<accession>A0ACC3TI39</accession>
<proteinExistence type="predicted"/>
<protein>
    <submittedName>
        <fullName evidence="1">Lactonase, 7-bladed beta-propeller-domain-containing protein</fullName>
    </submittedName>
</protein>
<gene>
    <name evidence="1" type="ORF">V1517DRAFT_329110</name>
</gene>
<dbReference type="EMBL" id="MU970125">
    <property type="protein sequence ID" value="KAK9320532.1"/>
    <property type="molecule type" value="Genomic_DNA"/>
</dbReference>
<reference evidence="2" key="1">
    <citation type="journal article" date="2024" name="Front. Bioeng. Biotechnol.">
        <title>Genome-scale model development and genomic sequencing of the oleaginous clade Lipomyces.</title>
        <authorList>
            <person name="Czajka J.J."/>
            <person name="Han Y."/>
            <person name="Kim J."/>
            <person name="Mondo S.J."/>
            <person name="Hofstad B.A."/>
            <person name="Robles A."/>
            <person name="Haridas S."/>
            <person name="Riley R."/>
            <person name="LaButti K."/>
            <person name="Pangilinan J."/>
            <person name="Andreopoulos W."/>
            <person name="Lipzen A."/>
            <person name="Yan J."/>
            <person name="Wang M."/>
            <person name="Ng V."/>
            <person name="Grigoriev I.V."/>
            <person name="Spatafora J.W."/>
            <person name="Magnuson J.K."/>
            <person name="Baker S.E."/>
            <person name="Pomraning K.R."/>
        </authorList>
    </citation>
    <scope>NUCLEOTIDE SEQUENCE [LARGE SCALE GENOMIC DNA]</scope>
    <source>
        <strain evidence="2">CBS 10300</strain>
    </source>
</reference>
<evidence type="ECO:0000313" key="1">
    <source>
        <dbReference type="EMBL" id="KAK9320532.1"/>
    </source>
</evidence>
<sequence>MRTNLFCLTAVMFGTTSVAARLFAASYAGTVTSLALTKPNTTYELSILSETNDCGSSPAWLMLDGKHDVLYCLDEGIGAVNGSLTSFKVLKNGTLTKIEHLETLTGAVQSEMYSAPGVADRQFFAVAHYEGSAVTTYSLDRVKGLFKRSQTFTYELAGPGPVPDRQDAPHPHGVVVDPTGRFVLVPDLGADLVYIFYVDPSTGQLEQLEPLAVTPGSGPRHAVFWTPRGSKGKPKEVYLYLVGELNNSLSAFKVTYSGKTGISFFKSYEGSTYGERVPPVGSKAAEIAISPENNHVVVSNRNDNTFGLGNDSFAVFSCANSFRNVTFLDLYPAYGSFPRQFSINKEDKMVAVALQNSHMVAITRWDKKAGAPGTLLAEKLLDGEIPAVVWDL</sequence>
<name>A0ACC3TI39_9ASCO</name>
<dbReference type="Proteomes" id="UP001489719">
    <property type="component" value="Unassembled WGS sequence"/>
</dbReference>
<evidence type="ECO:0000313" key="2">
    <source>
        <dbReference type="Proteomes" id="UP001489719"/>
    </source>
</evidence>
<organism evidence="1 2">
    <name type="scientific">Lipomyces orientalis</name>
    <dbReference type="NCBI Taxonomy" id="1233043"/>
    <lineage>
        <taxon>Eukaryota</taxon>
        <taxon>Fungi</taxon>
        <taxon>Dikarya</taxon>
        <taxon>Ascomycota</taxon>
        <taxon>Saccharomycotina</taxon>
        <taxon>Lipomycetes</taxon>
        <taxon>Lipomycetales</taxon>
        <taxon>Lipomycetaceae</taxon>
        <taxon>Lipomyces</taxon>
    </lineage>
</organism>
<keyword evidence="2" id="KW-1185">Reference proteome</keyword>
<comment type="caution">
    <text evidence="1">The sequence shown here is derived from an EMBL/GenBank/DDBJ whole genome shotgun (WGS) entry which is preliminary data.</text>
</comment>